<proteinExistence type="inferred from homology"/>
<sequence>MSSLLQVEDLKVHFPAGRNKDGSPRVVHAVDGISFELEQGKTFGIVGESGSGKSTAALGIMRLAPITSGKVSLGRDVISELEGEKLRQTRMRFQMVFQDPFSSLNPRKRAGDAIREPLDLMSYIDPRLRHEVVEESLVAVGLHPSAARLFPHQFSGGQRQRLCIARALATQPELLVCDEPVSALDVAIQAQVINLLLRLQDEKKLSYVFISHDLAVVQHLCTDVGVMYLGQFAEKGSARQIFSNPRHPYTWSLMAAALKPDASQRGRERTALIKGEPPSPINPPKGCRFAARCPFAQERCRQEAPALREVESGHSVACHFAESLEAPLPELRAA</sequence>
<dbReference type="GO" id="GO:0055085">
    <property type="term" value="P:transmembrane transport"/>
    <property type="evidence" value="ECO:0007669"/>
    <property type="project" value="UniProtKB-ARBA"/>
</dbReference>
<comment type="subcellular location">
    <subcellularLocation>
        <location evidence="1">Cell inner membrane</location>
        <topology evidence="1">Peripheral membrane protein</topology>
    </subcellularLocation>
</comment>
<keyword evidence="4" id="KW-0547">Nucleotide-binding</keyword>
<dbReference type="Proteomes" id="UP001060275">
    <property type="component" value="Unassembled WGS sequence"/>
</dbReference>
<evidence type="ECO:0000256" key="3">
    <source>
        <dbReference type="ARBA" id="ARBA00022448"/>
    </source>
</evidence>
<dbReference type="GO" id="GO:0016887">
    <property type="term" value="F:ATP hydrolysis activity"/>
    <property type="evidence" value="ECO:0007669"/>
    <property type="project" value="InterPro"/>
</dbReference>
<feature type="domain" description="ABC transporter" evidence="6">
    <location>
        <begin position="5"/>
        <end position="254"/>
    </location>
</feature>
<dbReference type="FunFam" id="3.40.50.300:FF:000016">
    <property type="entry name" value="Oligopeptide ABC transporter ATP-binding component"/>
    <property type="match status" value="1"/>
</dbReference>
<dbReference type="InterPro" id="IPR003439">
    <property type="entry name" value="ABC_transporter-like_ATP-bd"/>
</dbReference>
<comment type="similarity">
    <text evidence="2">Belongs to the ABC transporter superfamily.</text>
</comment>
<protein>
    <submittedName>
        <fullName evidence="7">ATP-binding cassette domain-containing protein</fullName>
    </submittedName>
</protein>
<dbReference type="Gene3D" id="3.40.50.300">
    <property type="entry name" value="P-loop containing nucleotide triphosphate hydrolases"/>
    <property type="match status" value="1"/>
</dbReference>
<dbReference type="SUPFAM" id="SSF52540">
    <property type="entry name" value="P-loop containing nucleoside triphosphate hydrolases"/>
    <property type="match status" value="1"/>
</dbReference>
<dbReference type="PANTHER" id="PTHR43776:SF7">
    <property type="entry name" value="D,D-DIPEPTIDE TRANSPORT ATP-BINDING PROTEIN DDPF-RELATED"/>
    <property type="match status" value="1"/>
</dbReference>
<dbReference type="RefSeq" id="WP_254672646.1">
    <property type="nucleotide sequence ID" value="NZ_JAMWDU010000001.1"/>
</dbReference>
<organism evidence="7 8">
    <name type="scientific">Devosia ureilytica</name>
    <dbReference type="NCBI Taxonomy" id="2952754"/>
    <lineage>
        <taxon>Bacteria</taxon>
        <taxon>Pseudomonadati</taxon>
        <taxon>Pseudomonadota</taxon>
        <taxon>Alphaproteobacteria</taxon>
        <taxon>Hyphomicrobiales</taxon>
        <taxon>Devosiaceae</taxon>
        <taxon>Devosia</taxon>
    </lineage>
</organism>
<dbReference type="PROSITE" id="PS50893">
    <property type="entry name" value="ABC_TRANSPORTER_2"/>
    <property type="match status" value="1"/>
</dbReference>
<dbReference type="InterPro" id="IPR027417">
    <property type="entry name" value="P-loop_NTPase"/>
</dbReference>
<dbReference type="InterPro" id="IPR013563">
    <property type="entry name" value="Oligopep_ABC_C"/>
</dbReference>
<keyword evidence="3" id="KW-0813">Transport</keyword>
<dbReference type="Pfam" id="PF08352">
    <property type="entry name" value="oligo_HPY"/>
    <property type="match status" value="1"/>
</dbReference>
<dbReference type="Pfam" id="PF00005">
    <property type="entry name" value="ABC_tran"/>
    <property type="match status" value="1"/>
</dbReference>
<name>A0A9Q4AM11_9HYPH</name>
<dbReference type="SMART" id="SM00382">
    <property type="entry name" value="AAA"/>
    <property type="match status" value="1"/>
</dbReference>
<dbReference type="AlphaFoldDB" id="A0A9Q4AM11"/>
<dbReference type="GO" id="GO:0005886">
    <property type="term" value="C:plasma membrane"/>
    <property type="evidence" value="ECO:0007669"/>
    <property type="project" value="UniProtKB-SubCell"/>
</dbReference>
<evidence type="ECO:0000256" key="4">
    <source>
        <dbReference type="ARBA" id="ARBA00022741"/>
    </source>
</evidence>
<evidence type="ECO:0000256" key="5">
    <source>
        <dbReference type="ARBA" id="ARBA00022840"/>
    </source>
</evidence>
<dbReference type="PANTHER" id="PTHR43776">
    <property type="entry name" value="TRANSPORT ATP-BINDING PROTEIN"/>
    <property type="match status" value="1"/>
</dbReference>
<dbReference type="InterPro" id="IPR050319">
    <property type="entry name" value="ABC_transp_ATP-bind"/>
</dbReference>
<dbReference type="InterPro" id="IPR017871">
    <property type="entry name" value="ABC_transporter-like_CS"/>
</dbReference>
<dbReference type="GO" id="GO:0005524">
    <property type="term" value="F:ATP binding"/>
    <property type="evidence" value="ECO:0007669"/>
    <property type="project" value="UniProtKB-KW"/>
</dbReference>
<keyword evidence="5 7" id="KW-0067">ATP-binding</keyword>
<dbReference type="InterPro" id="IPR003593">
    <property type="entry name" value="AAA+_ATPase"/>
</dbReference>
<accession>A0A9Q4AM11</accession>
<evidence type="ECO:0000313" key="7">
    <source>
        <dbReference type="EMBL" id="MCP8886175.1"/>
    </source>
</evidence>
<evidence type="ECO:0000313" key="8">
    <source>
        <dbReference type="Proteomes" id="UP001060275"/>
    </source>
</evidence>
<dbReference type="CDD" id="cd03257">
    <property type="entry name" value="ABC_NikE_OppD_transporters"/>
    <property type="match status" value="1"/>
</dbReference>
<reference evidence="7" key="1">
    <citation type="submission" date="2022-06" db="EMBL/GenBank/DDBJ databases">
        <title>Devosia sp. XJ19-45 genome assembly.</title>
        <authorList>
            <person name="Li B."/>
            <person name="Cai M."/>
            <person name="Nie G."/>
            <person name="Li W."/>
        </authorList>
    </citation>
    <scope>NUCLEOTIDE SEQUENCE</scope>
    <source>
        <strain evidence="7">XJ19-45</strain>
    </source>
</reference>
<comment type="caution">
    <text evidence="7">The sequence shown here is derived from an EMBL/GenBank/DDBJ whole genome shotgun (WGS) entry which is preliminary data.</text>
</comment>
<dbReference type="EMBL" id="JAMWDU010000001">
    <property type="protein sequence ID" value="MCP8886175.1"/>
    <property type="molecule type" value="Genomic_DNA"/>
</dbReference>
<dbReference type="NCBIfam" id="TIGR01727">
    <property type="entry name" value="oligo_HPY"/>
    <property type="match status" value="1"/>
</dbReference>
<gene>
    <name evidence="7" type="ORF">NF348_03580</name>
</gene>
<dbReference type="GO" id="GO:0015833">
    <property type="term" value="P:peptide transport"/>
    <property type="evidence" value="ECO:0007669"/>
    <property type="project" value="InterPro"/>
</dbReference>
<evidence type="ECO:0000256" key="1">
    <source>
        <dbReference type="ARBA" id="ARBA00004417"/>
    </source>
</evidence>
<keyword evidence="8" id="KW-1185">Reference proteome</keyword>
<evidence type="ECO:0000259" key="6">
    <source>
        <dbReference type="PROSITE" id="PS50893"/>
    </source>
</evidence>
<dbReference type="PROSITE" id="PS00211">
    <property type="entry name" value="ABC_TRANSPORTER_1"/>
    <property type="match status" value="1"/>
</dbReference>
<evidence type="ECO:0000256" key="2">
    <source>
        <dbReference type="ARBA" id="ARBA00005417"/>
    </source>
</evidence>